<dbReference type="RefSeq" id="WP_205042940.1">
    <property type="nucleotide sequence ID" value="NZ_CAJVAX010000017.1"/>
</dbReference>
<protein>
    <recommendedName>
        <fullName evidence="5">Lipoprotein</fullName>
    </recommendedName>
</protein>
<dbReference type="PROSITE" id="PS51257">
    <property type="entry name" value="PROKAR_LIPOPROTEIN"/>
    <property type="match status" value="1"/>
</dbReference>
<evidence type="ECO:0000256" key="1">
    <source>
        <dbReference type="SAM" id="MobiDB-lite"/>
    </source>
</evidence>
<evidence type="ECO:0000313" key="3">
    <source>
        <dbReference type="EMBL" id="CAG7642183.1"/>
    </source>
</evidence>
<dbReference type="AlphaFoldDB" id="A0A9W4H1C4"/>
<keyword evidence="4" id="KW-1185">Reference proteome</keyword>
<evidence type="ECO:0000256" key="2">
    <source>
        <dbReference type="SAM" id="SignalP"/>
    </source>
</evidence>
<feature type="chain" id="PRO_5040885822" description="Lipoprotein" evidence="2">
    <location>
        <begin position="21"/>
        <end position="169"/>
    </location>
</feature>
<gene>
    <name evidence="3" type="ORF">SBRY_30617</name>
</gene>
<feature type="region of interest" description="Disordered" evidence="1">
    <location>
        <begin position="56"/>
        <end position="79"/>
    </location>
</feature>
<evidence type="ECO:0000313" key="4">
    <source>
        <dbReference type="Proteomes" id="UP001153328"/>
    </source>
</evidence>
<reference evidence="3" key="1">
    <citation type="submission" date="2021-06" db="EMBL/GenBank/DDBJ databases">
        <authorList>
            <person name="Arsene-Ploetze F."/>
        </authorList>
    </citation>
    <scope>NUCLEOTIDE SEQUENCE</scope>
    <source>
        <strain evidence="3">SBRY1</strain>
    </source>
</reference>
<evidence type="ECO:0008006" key="5">
    <source>
        <dbReference type="Google" id="ProtNLM"/>
    </source>
</evidence>
<dbReference type="EMBL" id="CAJVAX010000017">
    <property type="protein sequence ID" value="CAG7642183.1"/>
    <property type="molecule type" value="Genomic_DNA"/>
</dbReference>
<feature type="signal peptide" evidence="2">
    <location>
        <begin position="1"/>
        <end position="20"/>
    </location>
</feature>
<dbReference type="Proteomes" id="UP001153328">
    <property type="component" value="Unassembled WGS sequence"/>
</dbReference>
<name>A0A9W4H1C4_9ACTN</name>
<comment type="caution">
    <text evidence="3">The sequence shown here is derived from an EMBL/GenBank/DDBJ whole genome shotgun (WGS) entry which is preliminary data.</text>
</comment>
<proteinExistence type="predicted"/>
<organism evidence="3 4">
    <name type="scientific">Actinacidiphila bryophytorum</name>
    <dbReference type="NCBI Taxonomy" id="1436133"/>
    <lineage>
        <taxon>Bacteria</taxon>
        <taxon>Bacillati</taxon>
        <taxon>Actinomycetota</taxon>
        <taxon>Actinomycetes</taxon>
        <taxon>Kitasatosporales</taxon>
        <taxon>Streptomycetaceae</taxon>
        <taxon>Actinacidiphila</taxon>
    </lineage>
</organism>
<accession>A0A9W4H1C4</accession>
<keyword evidence="2" id="KW-0732">Signal</keyword>
<sequence length="169" mass="17814">MTRLAAAWRAAAVAGGLALAAGCGGSGTPERDAATVRSEVMTQSAAVMNAAHVTGQQVGAFPPRSTPTDLSCDDGDDDSPDRVLSQMWSVHSKDNTALGKGMANLAARLPGQGWKIVRNGPDSSMSKNQEILATHLATKIQMDVTWEKNLKYGDPLIQFAVSSPCFRTK</sequence>